<dbReference type="InterPro" id="IPR049427">
    <property type="entry name" value="Acyl-ACP_TE_C"/>
</dbReference>
<keyword evidence="3" id="KW-1185">Reference proteome</keyword>
<reference evidence="2 3" key="1">
    <citation type="journal article" date="2014" name="Genome Biol.">
        <title>Transcriptome and methylome profiling reveals relics of genome dominance in the mesopolyploid Brassica oleracea.</title>
        <authorList>
            <person name="Parkin I.A."/>
            <person name="Koh C."/>
            <person name="Tang H."/>
            <person name="Robinson S.J."/>
            <person name="Kagale S."/>
            <person name="Clarke W.E."/>
            <person name="Town C.D."/>
            <person name="Nixon J."/>
            <person name="Krishnakumar V."/>
            <person name="Bidwell S.L."/>
            <person name="Denoeud F."/>
            <person name="Belcram H."/>
            <person name="Links M.G."/>
            <person name="Just J."/>
            <person name="Clarke C."/>
            <person name="Bender T."/>
            <person name="Huebert T."/>
            <person name="Mason A.S."/>
            <person name="Pires J.C."/>
            <person name="Barker G."/>
            <person name="Moore J."/>
            <person name="Walley P.G."/>
            <person name="Manoli S."/>
            <person name="Batley J."/>
            <person name="Edwards D."/>
            <person name="Nelson M.N."/>
            <person name="Wang X."/>
            <person name="Paterson A.H."/>
            <person name="King G."/>
            <person name="Bancroft I."/>
            <person name="Chalhoub B."/>
            <person name="Sharpe A.G."/>
        </authorList>
    </citation>
    <scope>NUCLEOTIDE SEQUENCE</scope>
    <source>
        <strain evidence="2 3">cv. TO1000</strain>
    </source>
</reference>
<evidence type="ECO:0000313" key="2">
    <source>
        <dbReference type="EnsemblPlants" id="Bo4g157520.1"/>
    </source>
</evidence>
<organism evidence="2 3">
    <name type="scientific">Brassica oleracea var. oleracea</name>
    <dbReference type="NCBI Taxonomy" id="109376"/>
    <lineage>
        <taxon>Eukaryota</taxon>
        <taxon>Viridiplantae</taxon>
        <taxon>Streptophyta</taxon>
        <taxon>Embryophyta</taxon>
        <taxon>Tracheophyta</taxon>
        <taxon>Spermatophyta</taxon>
        <taxon>Magnoliopsida</taxon>
        <taxon>eudicotyledons</taxon>
        <taxon>Gunneridae</taxon>
        <taxon>Pentapetalae</taxon>
        <taxon>rosids</taxon>
        <taxon>malvids</taxon>
        <taxon>Brassicales</taxon>
        <taxon>Brassicaceae</taxon>
        <taxon>Brassiceae</taxon>
        <taxon>Brassica</taxon>
    </lineage>
</organism>
<protein>
    <submittedName>
        <fullName evidence="2">Acyl-[acyl-carrier-protein] hydrolase</fullName>
    </submittedName>
</protein>
<name>A0A0D3C216_BRAOL</name>
<dbReference type="Pfam" id="PF20791">
    <property type="entry name" value="Acyl-ACP_TE_C"/>
    <property type="match status" value="1"/>
</dbReference>
<dbReference type="AlphaFoldDB" id="A0A0D3C216"/>
<dbReference type="STRING" id="109376.A0A0D3C216"/>
<reference evidence="2" key="2">
    <citation type="submission" date="2015-03" db="UniProtKB">
        <authorList>
            <consortium name="EnsemblPlants"/>
        </authorList>
    </citation>
    <scope>IDENTIFICATION</scope>
</reference>
<sequence length="193" mass="22238">MPRGNYPPNYPIRLEAVTGKVSLCEIECDGDHKEEVNAMLAGQSYRYIHEMPTTLFYVYLCRLAFPEEENNRSLKKIPILEDPEKYSIIGLKPRRADLDMNHHINNVTYIGWLLEVSVIIRHAQTSIQVITLDYRLECQQDDVVDSLTTSKNGFATSGTQSHNDSQFLHLLRFFGDGQEINHGTTLWRKKPSR</sequence>
<dbReference type="Gramene" id="Bo4g157520.1">
    <property type="protein sequence ID" value="Bo4g157520.1"/>
    <property type="gene ID" value="Bo4g157520"/>
</dbReference>
<dbReference type="eggNOG" id="ENOG502QTE3">
    <property type="taxonomic scope" value="Eukaryota"/>
</dbReference>
<feature type="domain" description="Acyl-ACP thioesterase-like C-terminal" evidence="1">
    <location>
        <begin position="82"/>
        <end position="189"/>
    </location>
</feature>
<dbReference type="InterPro" id="IPR045023">
    <property type="entry name" value="FATA/B"/>
</dbReference>
<dbReference type="HOGENOM" id="CLU_045466_3_0_1"/>
<dbReference type="GO" id="GO:0000036">
    <property type="term" value="F:acyl carrier activity"/>
    <property type="evidence" value="ECO:0007669"/>
    <property type="project" value="TreeGrafter"/>
</dbReference>
<evidence type="ECO:0000259" key="1">
    <source>
        <dbReference type="Pfam" id="PF20791"/>
    </source>
</evidence>
<evidence type="ECO:0000313" key="3">
    <source>
        <dbReference type="Proteomes" id="UP000032141"/>
    </source>
</evidence>
<dbReference type="GO" id="GO:0016297">
    <property type="term" value="F:fatty acyl-[ACP] hydrolase activity"/>
    <property type="evidence" value="ECO:0007669"/>
    <property type="project" value="InterPro"/>
</dbReference>
<dbReference type="InterPro" id="IPR029069">
    <property type="entry name" value="HotDog_dom_sf"/>
</dbReference>
<dbReference type="PANTHER" id="PTHR31727">
    <property type="entry name" value="OLEOYL-ACYL CARRIER PROTEIN THIOESTERASE 1, CHLOROPLASTIC"/>
    <property type="match status" value="1"/>
</dbReference>
<dbReference type="EnsemblPlants" id="Bo4g157520.1">
    <property type="protein sequence ID" value="Bo4g157520.1"/>
    <property type="gene ID" value="Bo4g157520"/>
</dbReference>
<dbReference type="PANTHER" id="PTHR31727:SF14">
    <property type="entry name" value="ACYL-[ACYL-CARRIER-PROTEIN] HYDROLASE"/>
    <property type="match status" value="1"/>
</dbReference>
<dbReference type="SUPFAM" id="SSF54637">
    <property type="entry name" value="Thioesterase/thiol ester dehydrase-isomerase"/>
    <property type="match status" value="1"/>
</dbReference>
<accession>A0A0D3C216</accession>
<dbReference type="Proteomes" id="UP000032141">
    <property type="component" value="Chromosome C4"/>
</dbReference>
<dbReference type="Gene3D" id="3.10.129.10">
    <property type="entry name" value="Hotdog Thioesterase"/>
    <property type="match status" value="1"/>
</dbReference>
<proteinExistence type="predicted"/>